<evidence type="ECO:0000259" key="1">
    <source>
        <dbReference type="SMART" id="SM00245"/>
    </source>
</evidence>
<dbReference type="Gene3D" id="3.30.750.44">
    <property type="match status" value="1"/>
</dbReference>
<dbReference type="AlphaFoldDB" id="A0A3A4KIH5"/>
<dbReference type="Pfam" id="PF14684">
    <property type="entry name" value="Tricorn_C1"/>
    <property type="match status" value="1"/>
</dbReference>
<dbReference type="InterPro" id="IPR029045">
    <property type="entry name" value="ClpP/crotonase-like_dom_sf"/>
</dbReference>
<dbReference type="PANTHER" id="PTHR32060">
    <property type="entry name" value="TAIL-SPECIFIC PROTEASE"/>
    <property type="match status" value="1"/>
</dbReference>
<dbReference type="OrthoDB" id="9758793at2"/>
<dbReference type="InterPro" id="IPR005151">
    <property type="entry name" value="Tail-specific_protease"/>
</dbReference>
<dbReference type="GO" id="GO:0030288">
    <property type="term" value="C:outer membrane-bounded periplasmic space"/>
    <property type="evidence" value="ECO:0007669"/>
    <property type="project" value="TreeGrafter"/>
</dbReference>
<accession>A0A3A4KIH5</accession>
<name>A0A3A4KIH5_9NOCA</name>
<dbReference type="GO" id="GO:0004175">
    <property type="term" value="F:endopeptidase activity"/>
    <property type="evidence" value="ECO:0007669"/>
    <property type="project" value="TreeGrafter"/>
</dbReference>
<keyword evidence="2" id="KW-0645">Protease</keyword>
<sequence>MRHRRTTAASTARTGDTAGAVSTGRVALAALLVGTAALAACGRAESKPETRDGLWESTDYAGILDIEGDQLQIYETTAVSCLKVETSTGFAAPDRFLMKEGDGVTVRVIDADRAALHLEGAPGDRPLRRLSGLPETCKAAPPSAFDVFWQTFQDNYPFFAAKGIDWNQVRDRCRERALSAERAGDDAGLFAVLKEMITPLDDAHVMLTDGKTEMVAEARPGTTLPSKALDEQVRTFLRERDLGGQPWAEFANGRVAFATLPNRPEIGYLRVSGFSAYTAARTFEANSAELARALDTVFDGPRLAGLRGLVLDVRLNGGGSDSLALQLAGRFTDRSYLAYTKKTRTADPRPIQVEPAHAPYTGPIAILTGGSTMSAGETFTQAMMGRPGRTLRIGQPTQGVFSDVLGRKLPGASRAEWSFGLPNEIFLTADGRAFDGPGIPPDITEPVFTEDEFAQRRDSAFDRAVAELGR</sequence>
<gene>
    <name evidence="2" type="ORF">D5S18_02795</name>
</gene>
<dbReference type="SUPFAM" id="SSF52096">
    <property type="entry name" value="ClpP/crotonase"/>
    <property type="match status" value="1"/>
</dbReference>
<feature type="domain" description="Tail specific protease" evidence="1">
    <location>
        <begin position="226"/>
        <end position="446"/>
    </location>
</feature>
<keyword evidence="2" id="KW-0378">Hydrolase</keyword>
<dbReference type="PANTHER" id="PTHR32060:SF30">
    <property type="entry name" value="CARBOXY-TERMINAL PROCESSING PROTEASE CTPA"/>
    <property type="match status" value="1"/>
</dbReference>
<dbReference type="GO" id="GO:0007165">
    <property type="term" value="P:signal transduction"/>
    <property type="evidence" value="ECO:0007669"/>
    <property type="project" value="TreeGrafter"/>
</dbReference>
<dbReference type="Proteomes" id="UP000266677">
    <property type="component" value="Unassembled WGS sequence"/>
</dbReference>
<evidence type="ECO:0000313" key="2">
    <source>
        <dbReference type="EMBL" id="RJO79439.1"/>
    </source>
</evidence>
<keyword evidence="3" id="KW-1185">Reference proteome</keyword>
<dbReference type="RefSeq" id="WP_120037949.1">
    <property type="nucleotide sequence ID" value="NZ_QZFU01000010.1"/>
</dbReference>
<dbReference type="Gene3D" id="3.90.226.10">
    <property type="entry name" value="2-enoyl-CoA Hydratase, Chain A, domain 1"/>
    <property type="match status" value="1"/>
</dbReference>
<proteinExistence type="predicted"/>
<dbReference type="CDD" id="cd07563">
    <property type="entry name" value="Peptidase_S41_IRBP"/>
    <property type="match status" value="1"/>
</dbReference>
<dbReference type="EMBL" id="QZFU01000010">
    <property type="protein sequence ID" value="RJO79439.1"/>
    <property type="molecule type" value="Genomic_DNA"/>
</dbReference>
<reference evidence="2 3" key="1">
    <citation type="submission" date="2018-09" db="EMBL/GenBank/DDBJ databases">
        <title>YIM PH21274 draft genome.</title>
        <authorList>
            <person name="Miao C."/>
        </authorList>
    </citation>
    <scope>NUCLEOTIDE SEQUENCE [LARGE SCALE GENOMIC DNA]</scope>
    <source>
        <strain evidence="2 3">YIM PH 21724</strain>
    </source>
</reference>
<dbReference type="InterPro" id="IPR028204">
    <property type="entry name" value="Tricorn_C1"/>
</dbReference>
<dbReference type="Pfam" id="PF03572">
    <property type="entry name" value="Peptidase_S41"/>
    <property type="match status" value="1"/>
</dbReference>
<dbReference type="GO" id="GO:0008236">
    <property type="term" value="F:serine-type peptidase activity"/>
    <property type="evidence" value="ECO:0007669"/>
    <property type="project" value="InterPro"/>
</dbReference>
<dbReference type="GO" id="GO:0006508">
    <property type="term" value="P:proteolysis"/>
    <property type="evidence" value="ECO:0007669"/>
    <property type="project" value="UniProtKB-KW"/>
</dbReference>
<dbReference type="SMART" id="SM00245">
    <property type="entry name" value="TSPc"/>
    <property type="match status" value="1"/>
</dbReference>
<organism evidence="2 3">
    <name type="scientific">Nocardia panacis</name>
    <dbReference type="NCBI Taxonomy" id="2340916"/>
    <lineage>
        <taxon>Bacteria</taxon>
        <taxon>Bacillati</taxon>
        <taxon>Actinomycetota</taxon>
        <taxon>Actinomycetes</taxon>
        <taxon>Mycobacteriales</taxon>
        <taxon>Nocardiaceae</taxon>
        <taxon>Nocardia</taxon>
    </lineage>
</organism>
<evidence type="ECO:0000313" key="3">
    <source>
        <dbReference type="Proteomes" id="UP000266677"/>
    </source>
</evidence>
<comment type="caution">
    <text evidence="2">The sequence shown here is derived from an EMBL/GenBank/DDBJ whole genome shotgun (WGS) entry which is preliminary data.</text>
</comment>
<protein>
    <submittedName>
        <fullName evidence="2">Protease</fullName>
    </submittedName>
</protein>